<feature type="domain" description="Ig-like" evidence="1">
    <location>
        <begin position="6"/>
        <end position="94"/>
    </location>
</feature>
<evidence type="ECO:0000313" key="3">
    <source>
        <dbReference type="Proteomes" id="UP000016666"/>
    </source>
</evidence>
<dbReference type="SMART" id="SM00408">
    <property type="entry name" value="IGc2"/>
    <property type="match status" value="2"/>
</dbReference>
<evidence type="ECO:0000259" key="1">
    <source>
        <dbReference type="PROSITE" id="PS50835"/>
    </source>
</evidence>
<dbReference type="PROSITE" id="PS50835">
    <property type="entry name" value="IG_LIKE"/>
    <property type="match status" value="2"/>
</dbReference>
<dbReference type="InterPro" id="IPR003599">
    <property type="entry name" value="Ig_sub"/>
</dbReference>
<dbReference type="Ensembl" id="ENSAPLT00000040185.1">
    <property type="protein sequence ID" value="ENSAPLP00000028504.1"/>
    <property type="gene ID" value="ENSAPLG00000022774.1"/>
</dbReference>
<organism evidence="2 3">
    <name type="scientific">Anas platyrhynchos platyrhynchos</name>
    <name type="common">Northern mallard</name>
    <dbReference type="NCBI Taxonomy" id="8840"/>
    <lineage>
        <taxon>Eukaryota</taxon>
        <taxon>Metazoa</taxon>
        <taxon>Chordata</taxon>
        <taxon>Craniata</taxon>
        <taxon>Vertebrata</taxon>
        <taxon>Euteleostomi</taxon>
        <taxon>Archelosauria</taxon>
        <taxon>Archosauria</taxon>
        <taxon>Dinosauria</taxon>
        <taxon>Saurischia</taxon>
        <taxon>Theropoda</taxon>
        <taxon>Coelurosauria</taxon>
        <taxon>Aves</taxon>
        <taxon>Neognathae</taxon>
        <taxon>Galloanserae</taxon>
        <taxon>Anseriformes</taxon>
        <taxon>Anatidae</taxon>
        <taxon>Anatinae</taxon>
        <taxon>Anas</taxon>
    </lineage>
</organism>
<dbReference type="InterPro" id="IPR013783">
    <property type="entry name" value="Ig-like_fold"/>
</dbReference>
<dbReference type="InterPro" id="IPR013098">
    <property type="entry name" value="Ig_I-set"/>
</dbReference>
<reference evidence="2" key="2">
    <citation type="submission" date="2025-08" db="UniProtKB">
        <authorList>
            <consortium name="Ensembl"/>
        </authorList>
    </citation>
    <scope>IDENTIFICATION</scope>
</reference>
<dbReference type="Pfam" id="PF07679">
    <property type="entry name" value="I-set"/>
    <property type="match status" value="2"/>
</dbReference>
<dbReference type="Gene3D" id="2.60.40.10">
    <property type="entry name" value="Immunoglobulins"/>
    <property type="match status" value="2"/>
</dbReference>
<feature type="domain" description="Ig-like" evidence="1">
    <location>
        <begin position="109"/>
        <end position="185"/>
    </location>
</feature>
<dbReference type="InterPro" id="IPR036179">
    <property type="entry name" value="Ig-like_dom_sf"/>
</dbReference>
<name>A0A493TRV0_ANAPP</name>
<dbReference type="InterPro" id="IPR003598">
    <property type="entry name" value="Ig_sub2"/>
</dbReference>
<dbReference type="PANTHER" id="PTHR47633">
    <property type="entry name" value="IMMUNOGLOBULIN"/>
    <property type="match status" value="1"/>
</dbReference>
<dbReference type="SMART" id="SM00409">
    <property type="entry name" value="IG"/>
    <property type="match status" value="2"/>
</dbReference>
<proteinExistence type="predicted"/>
<keyword evidence="3" id="KW-1185">Reference proteome</keyword>
<protein>
    <recommendedName>
        <fullName evidence="1">Ig-like domain-containing protein</fullName>
    </recommendedName>
</protein>
<reference evidence="2 3" key="1">
    <citation type="submission" date="2017-10" db="EMBL/GenBank/DDBJ databases">
        <title>A new Pekin duck reference genome.</title>
        <authorList>
            <person name="Hou Z.-C."/>
            <person name="Zhou Z.-K."/>
            <person name="Zhu F."/>
            <person name="Hou S.-S."/>
        </authorList>
    </citation>
    <scope>NUCLEOTIDE SEQUENCE [LARGE SCALE GENOMIC DNA]</scope>
</reference>
<dbReference type="AlphaFoldDB" id="A0A493TRV0"/>
<sequence length="221" mass="24394">LTTKPPSFIKKIENVTALAGDNITLQAVVKGSEPISVTWMKGKDIIQDDNKVRVTFEHGLATLQIIGVQLSSGGKYTCVAENDAGSQSCFGELAVKGQWRSAATSVTAGDPAILEYTVTGTPELKTKWFKDGRPLPASKKYRISFKNNIAQLKFYATEMQDSGEYTFEISNDVGTSSFTTSFTVQKQNCILFCSCVGLFYFFFIPNRSHSPSLLYQTTEEY</sequence>
<dbReference type="GeneTree" id="ENSGT01110000267173"/>
<reference evidence="2" key="3">
    <citation type="submission" date="2025-09" db="UniProtKB">
        <authorList>
            <consortium name="Ensembl"/>
        </authorList>
    </citation>
    <scope>IDENTIFICATION</scope>
</reference>
<dbReference type="InterPro" id="IPR007110">
    <property type="entry name" value="Ig-like_dom"/>
</dbReference>
<dbReference type="FunFam" id="2.60.40.10:FF:000022">
    <property type="entry name" value="Cardiac titin"/>
    <property type="match status" value="2"/>
</dbReference>
<evidence type="ECO:0000313" key="2">
    <source>
        <dbReference type="Ensembl" id="ENSAPLP00000028504.1"/>
    </source>
</evidence>
<dbReference type="SUPFAM" id="SSF48726">
    <property type="entry name" value="Immunoglobulin"/>
    <property type="match status" value="2"/>
</dbReference>
<accession>A0A493TRV0</accession>
<dbReference type="Proteomes" id="UP000016666">
    <property type="component" value="Chromosome 7"/>
</dbReference>